<dbReference type="RefSeq" id="WP_106524974.1">
    <property type="nucleotide sequence ID" value="NZ_PYGD01000012.1"/>
</dbReference>
<accession>A0A2P8CWI3</accession>
<organism evidence="2 3">
    <name type="scientific">Taibaiella chishuiensis</name>
    <dbReference type="NCBI Taxonomy" id="1434707"/>
    <lineage>
        <taxon>Bacteria</taxon>
        <taxon>Pseudomonadati</taxon>
        <taxon>Bacteroidota</taxon>
        <taxon>Chitinophagia</taxon>
        <taxon>Chitinophagales</taxon>
        <taxon>Chitinophagaceae</taxon>
        <taxon>Taibaiella</taxon>
    </lineage>
</organism>
<dbReference type="AlphaFoldDB" id="A0A2P8CWI3"/>
<evidence type="ECO:0000313" key="3">
    <source>
        <dbReference type="Proteomes" id="UP000240572"/>
    </source>
</evidence>
<dbReference type="Proteomes" id="UP000240572">
    <property type="component" value="Unassembled WGS sequence"/>
</dbReference>
<keyword evidence="1" id="KW-0812">Transmembrane</keyword>
<keyword evidence="3" id="KW-1185">Reference proteome</keyword>
<keyword evidence="1" id="KW-0472">Membrane</keyword>
<evidence type="ECO:0000313" key="2">
    <source>
        <dbReference type="EMBL" id="PSK89325.1"/>
    </source>
</evidence>
<name>A0A2P8CWI3_9BACT</name>
<gene>
    <name evidence="2" type="ORF">B0I18_112126</name>
</gene>
<dbReference type="OrthoDB" id="671850at2"/>
<feature type="transmembrane region" description="Helical" evidence="1">
    <location>
        <begin position="97"/>
        <end position="117"/>
    </location>
</feature>
<feature type="transmembrane region" description="Helical" evidence="1">
    <location>
        <begin position="12"/>
        <end position="32"/>
    </location>
</feature>
<comment type="caution">
    <text evidence="2">The sequence shown here is derived from an EMBL/GenBank/DDBJ whole genome shotgun (WGS) entry which is preliminary data.</text>
</comment>
<sequence>MQRIRSNNLVKLLFAFVAIAFTAWSLSIYAHYLQRFIAVRYSFWFELAMVLGQLLFQTLFILKRPWRLKLHYYLHLITVSFMGSVLLWPVIGWQAVWPLRDTLALGYFFCVLVFMFFEHKRRLHLVGLPVYLSFTWLLYRGLILLYIL</sequence>
<dbReference type="EMBL" id="PYGD01000012">
    <property type="protein sequence ID" value="PSK89325.1"/>
    <property type="molecule type" value="Genomic_DNA"/>
</dbReference>
<protein>
    <submittedName>
        <fullName evidence="2">Uncharacterized protein</fullName>
    </submittedName>
</protein>
<feature type="transmembrane region" description="Helical" evidence="1">
    <location>
        <begin position="38"/>
        <end position="60"/>
    </location>
</feature>
<keyword evidence="1" id="KW-1133">Transmembrane helix</keyword>
<evidence type="ECO:0000256" key="1">
    <source>
        <dbReference type="SAM" id="Phobius"/>
    </source>
</evidence>
<feature type="transmembrane region" description="Helical" evidence="1">
    <location>
        <begin position="72"/>
        <end position="91"/>
    </location>
</feature>
<proteinExistence type="predicted"/>
<feature type="transmembrane region" description="Helical" evidence="1">
    <location>
        <begin position="129"/>
        <end position="147"/>
    </location>
</feature>
<reference evidence="2 3" key="1">
    <citation type="submission" date="2018-03" db="EMBL/GenBank/DDBJ databases">
        <title>Genomic Encyclopedia of Type Strains, Phase III (KMG-III): the genomes of soil and plant-associated and newly described type strains.</title>
        <authorList>
            <person name="Whitman W."/>
        </authorList>
    </citation>
    <scope>NUCLEOTIDE SEQUENCE [LARGE SCALE GENOMIC DNA]</scope>
    <source>
        <strain evidence="2 3">CGMCC 1.12700</strain>
    </source>
</reference>